<accession>A0AAN6YV89</accession>
<keyword evidence="5 8" id="KW-1133">Transmembrane helix</keyword>
<dbReference type="GeneID" id="89934158"/>
<keyword evidence="6" id="KW-0408">Iron</keyword>
<dbReference type="GO" id="GO:0009055">
    <property type="term" value="F:electron transfer activity"/>
    <property type="evidence" value="ECO:0007669"/>
    <property type="project" value="InterPro"/>
</dbReference>
<dbReference type="AlphaFoldDB" id="A0AAN6YV89"/>
<dbReference type="RefSeq" id="XP_064672358.1">
    <property type="nucleotide sequence ID" value="XM_064810034.1"/>
</dbReference>
<dbReference type="PANTHER" id="PTHR10978:SF5">
    <property type="entry name" value="SUCCINATE DEHYDROGENASE CYTOCHROME B560 SUBUNIT, MITOCHONDRIAL"/>
    <property type="match status" value="1"/>
</dbReference>
<dbReference type="InterPro" id="IPR034804">
    <property type="entry name" value="SQR/QFR_C/D"/>
</dbReference>
<name>A0AAN6YV89_9PEZI</name>
<evidence type="ECO:0000256" key="6">
    <source>
        <dbReference type="ARBA" id="ARBA00023004"/>
    </source>
</evidence>
<dbReference type="InterPro" id="IPR000701">
    <property type="entry name" value="SuccDH_FuR_B_TM-su"/>
</dbReference>
<gene>
    <name evidence="9" type="ORF">N656DRAFT_547030</name>
</gene>
<proteinExistence type="predicted"/>
<dbReference type="InterPro" id="IPR014314">
    <property type="entry name" value="Succ_DH_cytb556"/>
</dbReference>
<dbReference type="GO" id="GO:0046872">
    <property type="term" value="F:metal ion binding"/>
    <property type="evidence" value="ECO:0007669"/>
    <property type="project" value="UniProtKB-KW"/>
</dbReference>
<dbReference type="InterPro" id="IPR018495">
    <property type="entry name" value="Succ_DH_cyt_bsu_CS"/>
</dbReference>
<comment type="subcellular location">
    <subcellularLocation>
        <location evidence="1">Membrane</location>
        <topology evidence="1">Multi-pass membrane protein</topology>
    </subcellularLocation>
</comment>
<dbReference type="CDD" id="cd03499">
    <property type="entry name" value="SQR_TypeC_SdhC"/>
    <property type="match status" value="1"/>
</dbReference>
<evidence type="ECO:0000256" key="2">
    <source>
        <dbReference type="ARBA" id="ARBA00022617"/>
    </source>
</evidence>
<organism evidence="9 10">
    <name type="scientific">Canariomyces notabilis</name>
    <dbReference type="NCBI Taxonomy" id="2074819"/>
    <lineage>
        <taxon>Eukaryota</taxon>
        <taxon>Fungi</taxon>
        <taxon>Dikarya</taxon>
        <taxon>Ascomycota</taxon>
        <taxon>Pezizomycotina</taxon>
        <taxon>Sordariomycetes</taxon>
        <taxon>Sordariomycetidae</taxon>
        <taxon>Sordariales</taxon>
        <taxon>Chaetomiaceae</taxon>
        <taxon>Canariomyces</taxon>
    </lineage>
</organism>
<protein>
    <submittedName>
        <fullName evidence="9">Fumarate reductase respiratory complex transmembrane subunit</fullName>
    </submittedName>
</protein>
<reference evidence="9" key="2">
    <citation type="submission" date="2023-05" db="EMBL/GenBank/DDBJ databases">
        <authorList>
            <consortium name="Lawrence Berkeley National Laboratory"/>
            <person name="Steindorff A."/>
            <person name="Hensen N."/>
            <person name="Bonometti L."/>
            <person name="Westerberg I."/>
            <person name="Brannstrom I.O."/>
            <person name="Guillou S."/>
            <person name="Cros-Aarteil S."/>
            <person name="Calhoun S."/>
            <person name="Haridas S."/>
            <person name="Kuo A."/>
            <person name="Mondo S."/>
            <person name="Pangilinan J."/>
            <person name="Riley R."/>
            <person name="Labutti K."/>
            <person name="Andreopoulos B."/>
            <person name="Lipzen A."/>
            <person name="Chen C."/>
            <person name="Yanf M."/>
            <person name="Daum C."/>
            <person name="Ng V."/>
            <person name="Clum A."/>
            <person name="Ohm R."/>
            <person name="Martin F."/>
            <person name="Silar P."/>
            <person name="Natvig D."/>
            <person name="Lalanne C."/>
            <person name="Gautier V."/>
            <person name="Ament-Velasquez S.L."/>
            <person name="Kruys A."/>
            <person name="Hutchinson M.I."/>
            <person name="Powell A.J."/>
            <person name="Barry K."/>
            <person name="Miller A.N."/>
            <person name="Grigoriev I.V."/>
            <person name="Debuchy R."/>
            <person name="Gladieux P."/>
            <person name="Thoren M.H."/>
            <person name="Johannesson H."/>
        </authorList>
    </citation>
    <scope>NUCLEOTIDE SEQUENCE</scope>
    <source>
        <strain evidence="9">CBS 508.74</strain>
    </source>
</reference>
<keyword evidence="7 8" id="KW-0472">Membrane</keyword>
<dbReference type="PANTHER" id="PTHR10978">
    <property type="entry name" value="SUCCINATE DEHYDROGENASE CYTOCHROME B560 SUBUNIT"/>
    <property type="match status" value="1"/>
</dbReference>
<keyword evidence="3 8" id="KW-0812">Transmembrane</keyword>
<dbReference type="GO" id="GO:0006099">
    <property type="term" value="P:tricarboxylic acid cycle"/>
    <property type="evidence" value="ECO:0007669"/>
    <property type="project" value="InterPro"/>
</dbReference>
<dbReference type="GO" id="GO:0006121">
    <property type="term" value="P:mitochondrial electron transport, succinate to ubiquinone"/>
    <property type="evidence" value="ECO:0007669"/>
    <property type="project" value="TreeGrafter"/>
</dbReference>
<sequence length="280" mass="30780">MPRLSAHDYLKKRKGKREKFWWSSHLSGDQAAAPNQSMHSNCRGSHWPLEPRCRPCRGDSDGQLYSAGIIDLKSRNRRTIATLLVLCCQPTTMIAQRAGLTALRRVAGKPNAFFAANVAKLALAQPLTTSQIRPVATQKISGDEARALLAKQRLNRPVSPHLDIYDKQQTWFGGSAWQRITGSAFSGGLYVFATAYLAAPLLGWHLESASLAAAFGALPLAAKGALKFLVAWPFAFHAFNGVRHLLFDIGVGFKRQTIIKTGWYLWGASIVGGLYLAFFL</sequence>
<keyword evidence="10" id="KW-1185">Reference proteome</keyword>
<dbReference type="Gene3D" id="1.20.1300.10">
    <property type="entry name" value="Fumarate reductase/succinate dehydrogenase, transmembrane subunit"/>
    <property type="match status" value="1"/>
</dbReference>
<evidence type="ECO:0000256" key="7">
    <source>
        <dbReference type="ARBA" id="ARBA00023136"/>
    </source>
</evidence>
<dbReference type="PROSITE" id="PS01001">
    <property type="entry name" value="SDH_CYT_2"/>
    <property type="match status" value="1"/>
</dbReference>
<keyword evidence="4" id="KW-0479">Metal-binding</keyword>
<evidence type="ECO:0000313" key="10">
    <source>
        <dbReference type="Proteomes" id="UP001302812"/>
    </source>
</evidence>
<reference evidence="9" key="1">
    <citation type="journal article" date="2023" name="Mol. Phylogenet. Evol.">
        <title>Genome-scale phylogeny and comparative genomics of the fungal order Sordariales.</title>
        <authorList>
            <person name="Hensen N."/>
            <person name="Bonometti L."/>
            <person name="Westerberg I."/>
            <person name="Brannstrom I.O."/>
            <person name="Guillou S."/>
            <person name="Cros-Aarteil S."/>
            <person name="Calhoun S."/>
            <person name="Haridas S."/>
            <person name="Kuo A."/>
            <person name="Mondo S."/>
            <person name="Pangilinan J."/>
            <person name="Riley R."/>
            <person name="LaButti K."/>
            <person name="Andreopoulos B."/>
            <person name="Lipzen A."/>
            <person name="Chen C."/>
            <person name="Yan M."/>
            <person name="Daum C."/>
            <person name="Ng V."/>
            <person name="Clum A."/>
            <person name="Steindorff A."/>
            <person name="Ohm R.A."/>
            <person name="Martin F."/>
            <person name="Silar P."/>
            <person name="Natvig D.O."/>
            <person name="Lalanne C."/>
            <person name="Gautier V."/>
            <person name="Ament-Velasquez S.L."/>
            <person name="Kruys A."/>
            <person name="Hutchinson M.I."/>
            <person name="Powell A.J."/>
            <person name="Barry K."/>
            <person name="Miller A.N."/>
            <person name="Grigoriev I.V."/>
            <person name="Debuchy R."/>
            <person name="Gladieux P."/>
            <person name="Hiltunen Thoren M."/>
            <person name="Johannesson H."/>
        </authorList>
    </citation>
    <scope>NUCLEOTIDE SEQUENCE</scope>
    <source>
        <strain evidence="9">CBS 508.74</strain>
    </source>
</reference>
<dbReference type="Pfam" id="PF01127">
    <property type="entry name" value="Sdh_cyt"/>
    <property type="match status" value="1"/>
</dbReference>
<feature type="transmembrane region" description="Helical" evidence="8">
    <location>
        <begin position="224"/>
        <end position="242"/>
    </location>
</feature>
<feature type="transmembrane region" description="Helical" evidence="8">
    <location>
        <begin position="184"/>
        <end position="204"/>
    </location>
</feature>
<evidence type="ECO:0000256" key="8">
    <source>
        <dbReference type="SAM" id="Phobius"/>
    </source>
</evidence>
<dbReference type="GO" id="GO:0016020">
    <property type="term" value="C:membrane"/>
    <property type="evidence" value="ECO:0007669"/>
    <property type="project" value="UniProtKB-SubCell"/>
</dbReference>
<evidence type="ECO:0000256" key="3">
    <source>
        <dbReference type="ARBA" id="ARBA00022692"/>
    </source>
</evidence>
<evidence type="ECO:0000256" key="1">
    <source>
        <dbReference type="ARBA" id="ARBA00004141"/>
    </source>
</evidence>
<dbReference type="GO" id="GO:0005739">
    <property type="term" value="C:mitochondrion"/>
    <property type="evidence" value="ECO:0007669"/>
    <property type="project" value="GOC"/>
</dbReference>
<evidence type="ECO:0000313" key="9">
    <source>
        <dbReference type="EMBL" id="KAK4114788.1"/>
    </source>
</evidence>
<evidence type="ECO:0000256" key="5">
    <source>
        <dbReference type="ARBA" id="ARBA00022989"/>
    </source>
</evidence>
<dbReference type="Proteomes" id="UP001302812">
    <property type="component" value="Unassembled WGS sequence"/>
</dbReference>
<dbReference type="EMBL" id="MU853336">
    <property type="protein sequence ID" value="KAK4114788.1"/>
    <property type="molecule type" value="Genomic_DNA"/>
</dbReference>
<feature type="transmembrane region" description="Helical" evidence="8">
    <location>
        <begin position="263"/>
        <end position="279"/>
    </location>
</feature>
<evidence type="ECO:0000256" key="4">
    <source>
        <dbReference type="ARBA" id="ARBA00022723"/>
    </source>
</evidence>
<comment type="caution">
    <text evidence="9">The sequence shown here is derived from an EMBL/GenBank/DDBJ whole genome shotgun (WGS) entry which is preliminary data.</text>
</comment>
<dbReference type="SUPFAM" id="SSF81343">
    <property type="entry name" value="Fumarate reductase respiratory complex transmembrane subunits"/>
    <property type="match status" value="1"/>
</dbReference>
<keyword evidence="2" id="KW-0349">Heme</keyword>